<dbReference type="InterPro" id="IPR001650">
    <property type="entry name" value="Helicase_C-like"/>
</dbReference>
<dbReference type="RefSeq" id="WP_122963407.1">
    <property type="nucleotide sequence ID" value="NZ_BJMH01000007.1"/>
</dbReference>
<dbReference type="PANTHER" id="PTHR10799">
    <property type="entry name" value="SNF2/RAD54 HELICASE FAMILY"/>
    <property type="match status" value="1"/>
</dbReference>
<dbReference type="Proteomes" id="UP000316882">
    <property type="component" value="Unassembled WGS sequence"/>
</dbReference>
<organism evidence="4 5">
    <name type="scientific">Brevibacillus parabrevis</name>
    <dbReference type="NCBI Taxonomy" id="54914"/>
    <lineage>
        <taxon>Bacteria</taxon>
        <taxon>Bacillati</taxon>
        <taxon>Bacillota</taxon>
        <taxon>Bacilli</taxon>
        <taxon>Bacillales</taxon>
        <taxon>Paenibacillaceae</taxon>
        <taxon>Brevibacillus</taxon>
    </lineage>
</organism>
<dbReference type="InterPro" id="IPR049730">
    <property type="entry name" value="SNF2/RAD54-like_C"/>
</dbReference>
<dbReference type="EMBL" id="BJMH01000007">
    <property type="protein sequence ID" value="GEB32285.1"/>
    <property type="molecule type" value="Genomic_DNA"/>
</dbReference>
<dbReference type="Gene3D" id="3.40.50.300">
    <property type="entry name" value="P-loop containing nucleotide triphosphate hydrolases"/>
    <property type="match status" value="1"/>
</dbReference>
<proteinExistence type="predicted"/>
<dbReference type="InterPro" id="IPR022138">
    <property type="entry name" value="DUF3670"/>
</dbReference>
<dbReference type="PROSITE" id="PS51194">
    <property type="entry name" value="HELICASE_CTER"/>
    <property type="match status" value="1"/>
</dbReference>
<dbReference type="InterPro" id="IPR000330">
    <property type="entry name" value="SNF2_N"/>
</dbReference>
<dbReference type="GO" id="GO:0005524">
    <property type="term" value="F:ATP binding"/>
    <property type="evidence" value="ECO:0007669"/>
    <property type="project" value="InterPro"/>
</dbReference>
<evidence type="ECO:0000313" key="5">
    <source>
        <dbReference type="Proteomes" id="UP000316882"/>
    </source>
</evidence>
<keyword evidence="4" id="KW-0347">Helicase</keyword>
<dbReference type="PROSITE" id="PS51192">
    <property type="entry name" value="HELICASE_ATP_BIND_1"/>
    <property type="match status" value="1"/>
</dbReference>
<dbReference type="Pfam" id="PF00271">
    <property type="entry name" value="Helicase_C"/>
    <property type="match status" value="1"/>
</dbReference>
<dbReference type="CDD" id="cd18012">
    <property type="entry name" value="DEXQc_arch_SWI2_SNF2"/>
    <property type="match status" value="1"/>
</dbReference>
<evidence type="ECO:0000259" key="3">
    <source>
        <dbReference type="PROSITE" id="PS51194"/>
    </source>
</evidence>
<evidence type="ECO:0000256" key="1">
    <source>
        <dbReference type="ARBA" id="ARBA00022801"/>
    </source>
</evidence>
<protein>
    <submittedName>
        <fullName evidence="4">Putative ATP-dependent helicase YwqA</fullName>
    </submittedName>
</protein>
<keyword evidence="4" id="KW-0067">ATP-binding</keyword>
<keyword evidence="4" id="KW-0547">Nucleotide-binding</keyword>
<accession>A0A4Y3PHL9</accession>
<dbReference type="GO" id="GO:0016787">
    <property type="term" value="F:hydrolase activity"/>
    <property type="evidence" value="ECO:0007669"/>
    <property type="project" value="UniProtKB-KW"/>
</dbReference>
<dbReference type="FunFam" id="3.40.50.300:FF:000533">
    <property type="entry name" value="Helicase, Snf2 family"/>
    <property type="match status" value="1"/>
</dbReference>
<sequence length="955" mass="108991">MNTVTTMVLTAELLADGRFLIAGCDQEGQAIDPEEVAAALFAWDESSYYGTFVEKNEQGLLLSPLEALSFFSDPPWLLHGSYSVDERFAEYRDAAVTLTHTLAAGAILPDFAEWKRGRFGWKAEPAPSTLPSYGDRWLSHVLEELVDAPGEVGRAWDQLVAHFPALLVAGDELSVHLQEGEWLQSIGWLPDVTPFRTCLQIIEPAHSESDWLLQIYLQDREEPDRLFVIEPHLLGAATAQMAKIPLEWKEHWRRLQSDLEKCREIFPWQRSGAGERTELRTQLTNEEAWIFLTSCSLQLVQAGIHVFLPAWWEQVRRVKPKLKAKVSSSVGASRQSFLGISQVMDFEWKLALGPVELSEEEFAQLIRQKQRLLKIRGHWVQLTPDLFAELQQALQKTNAKNGLTLRDVMSMHLTTNTEVEESPDDHDPDEPYPLTVEIQLNAHLLELMHRLQETKRIPILPQPDAFHGTLRNYQLEGSSWLLFLRQFGLGACLADDMGLGKTVQFITYLLHVKASGASQSPSLLICPTSVIGNWQKELQRFAPSLKVFIHYGNNRPKKAEFEPAIAGADLVITSYALSHLDEQELSTITWSTICLDEAQNIKNAYTKQASAVRDLKAWHRIALTGTPIENRLSELWSIFDFLNPGYLGSLSEFTHRFVQPIERDRDQQLIQTVQRLIQPFLLRRAKTDPAIQLDLPEKNESKEYVPLTAEQGALYETAIQEMFSRMENVSAMERRGLILTTLTRLKQLCDHPALILNEITTADEASRSHKLERLLELIEEIRQKNERCLIFTQYIEMGNLLQRVLTREGYGPVFFLNGATKKEKRDEMITRFQDTSLPDEERGAIFILSLRAGGTGLNLTEANHVIHVDRWWNPAVENQATDRAHRIGQRRNVQVYKFISLGTIEERIDEMMERKLSLSQQIVSSSQEAWITELSTAELRELFALRHDWNDTKGL</sequence>
<dbReference type="Pfam" id="PF00176">
    <property type="entry name" value="SNF2-rel_dom"/>
    <property type="match status" value="1"/>
</dbReference>
<dbReference type="SUPFAM" id="SSF52540">
    <property type="entry name" value="P-loop containing nucleoside triphosphate hydrolases"/>
    <property type="match status" value="2"/>
</dbReference>
<dbReference type="FunFam" id="3.40.50.10810:FF:000057">
    <property type="entry name" value="Snf2/Rad54 family helicase"/>
    <property type="match status" value="1"/>
</dbReference>
<dbReference type="InterPro" id="IPR027417">
    <property type="entry name" value="P-loop_NTPase"/>
</dbReference>
<comment type="caution">
    <text evidence="4">The sequence shown here is derived from an EMBL/GenBank/DDBJ whole genome shotgun (WGS) entry which is preliminary data.</text>
</comment>
<dbReference type="SMART" id="SM00490">
    <property type="entry name" value="HELICc"/>
    <property type="match status" value="1"/>
</dbReference>
<dbReference type="Pfam" id="PF12419">
    <property type="entry name" value="DUF3670"/>
    <property type="match status" value="1"/>
</dbReference>
<dbReference type="CDD" id="cd18793">
    <property type="entry name" value="SF2_C_SNF"/>
    <property type="match status" value="1"/>
</dbReference>
<dbReference type="STRING" id="54914.AV540_06110"/>
<keyword evidence="1" id="KW-0378">Hydrolase</keyword>
<evidence type="ECO:0000313" key="4">
    <source>
        <dbReference type="EMBL" id="GEB32285.1"/>
    </source>
</evidence>
<dbReference type="InterPro" id="IPR038718">
    <property type="entry name" value="SNF2-like_sf"/>
</dbReference>
<dbReference type="SMART" id="SM00487">
    <property type="entry name" value="DEXDc"/>
    <property type="match status" value="1"/>
</dbReference>
<dbReference type="Gene3D" id="3.40.50.10810">
    <property type="entry name" value="Tandem AAA-ATPase domain"/>
    <property type="match status" value="1"/>
</dbReference>
<feature type="domain" description="Helicase ATP-binding" evidence="2">
    <location>
        <begin position="482"/>
        <end position="645"/>
    </location>
</feature>
<evidence type="ECO:0000259" key="2">
    <source>
        <dbReference type="PROSITE" id="PS51192"/>
    </source>
</evidence>
<dbReference type="GO" id="GO:0004386">
    <property type="term" value="F:helicase activity"/>
    <property type="evidence" value="ECO:0007669"/>
    <property type="project" value="UniProtKB-KW"/>
</dbReference>
<name>A0A4Y3PHL9_BREPA</name>
<feature type="domain" description="Helicase C-terminal" evidence="3">
    <location>
        <begin position="770"/>
        <end position="940"/>
    </location>
</feature>
<keyword evidence="5" id="KW-1185">Reference proteome</keyword>
<reference evidence="4 5" key="1">
    <citation type="submission" date="2019-06" db="EMBL/GenBank/DDBJ databases">
        <title>Whole genome shotgun sequence of Brevibacillus parabrevis NBRC 12334.</title>
        <authorList>
            <person name="Hosoyama A."/>
            <person name="Uohara A."/>
            <person name="Ohji S."/>
            <person name="Ichikawa N."/>
        </authorList>
    </citation>
    <scope>NUCLEOTIDE SEQUENCE [LARGE SCALE GENOMIC DNA]</scope>
    <source>
        <strain evidence="4 5">NBRC 12334</strain>
    </source>
</reference>
<gene>
    <name evidence="4" type="primary">ywqA</name>
    <name evidence="4" type="ORF">BPA01_18650</name>
</gene>
<dbReference type="AlphaFoldDB" id="A0A4Y3PHL9"/>
<dbReference type="InterPro" id="IPR014001">
    <property type="entry name" value="Helicase_ATP-bd"/>
</dbReference>